<evidence type="ECO:0000256" key="8">
    <source>
        <dbReference type="ARBA" id="ARBA00023237"/>
    </source>
</evidence>
<sequence>MTREQKSVKSIRFQPGNICLLFLPFCASFTFSMSGHAEEYYFDPSLFKGSAFGQNIDQFNQHNITPGNYYVDIYVNNKLIKSGVALTFLPEENGQPAEPCLSPAVAESLRLRSLNKSIASDGCQPLNHWSSSARWQFDQASLRLQLTIPDAELIHLPRGTIPVAEWDKGITALFIRHNTNYNWTKNTASGYQYQYLWSGMTAGTNIDNWQLRHQGNLRFVDNNVTGSDIRYTTVRTWLQRPIEPLDSLLTLGDSYTESSQFGSLAYNGIKLTTDERMRPQSRRGYAPEIRGMASSSARVIVRQLNRVIYETSVAPGPFVINDLYNTRSQGDLDVEVAEANGKTSSFTVPYASVPDSVRPGNWHYSVALGRVRQFYSVNNTFFEGLLQRGISNRLTATAGSRLAQDYQAWLLGGVWTSSAGAVGLNTIFSDARVDQNSNATGWRAELSYSKTFATGTNLVLAAYRYSTSGYRDLQDVLGARRQQDNGISYYSDTLHQRNNFSVTLSQSMENYGLLSLSASTADYYNNRSRITQLQLGYNNSWKNISYGLNVARQRTTWNYDRYGGRLDDGDNTWREKYTENTIALNVSVPLNWGNNTASVAYNYNQSKETRNSTLSLTGSSGENNQLSWSLYGGAERTQNSGSYRASFGGNVQQNTRMGGIRANYGQGDNYRQAGLGLSGTLLIHPGGVTAGPYTSDTFALIHAEGAQGASVRNGQGAVIDRFGYAILPSLTPYQANTVSLDTRYMNADAELSGGSQRVVPYAGSVTRINFATLQGKAVLIALKNDDDDIPPMGTEVRDADNTVIGIIGQGGQLYARVPHDSGTLKVNWQYKGNKTCFVNYQITGRVNEDIVRLDAVCRKG</sequence>
<dbReference type="PANTHER" id="PTHR30451">
    <property type="entry name" value="OUTER MEMBRANE USHER PROTEIN"/>
    <property type="match status" value="1"/>
</dbReference>
<evidence type="ECO:0000259" key="11">
    <source>
        <dbReference type="Pfam" id="PF13953"/>
    </source>
</evidence>
<dbReference type="InterPro" id="IPR042186">
    <property type="entry name" value="FimD_plug_dom"/>
</dbReference>
<evidence type="ECO:0000313" key="14">
    <source>
        <dbReference type="Proteomes" id="UP000241538"/>
    </source>
</evidence>
<evidence type="ECO:0000256" key="10">
    <source>
        <dbReference type="SAM" id="SignalP"/>
    </source>
</evidence>
<dbReference type="FunFam" id="2.60.40.2610:FF:000001">
    <property type="entry name" value="Outer membrane fimbrial usher protein"/>
    <property type="match status" value="1"/>
</dbReference>
<keyword evidence="4" id="KW-1134">Transmembrane beta strand</keyword>
<dbReference type="GO" id="GO:0009279">
    <property type="term" value="C:cell outer membrane"/>
    <property type="evidence" value="ECO:0007669"/>
    <property type="project" value="UniProtKB-SubCell"/>
</dbReference>
<keyword evidence="6 10" id="KW-0732">Signal</keyword>
<evidence type="ECO:0000256" key="3">
    <source>
        <dbReference type="ARBA" id="ARBA00022448"/>
    </source>
</evidence>
<dbReference type="Proteomes" id="UP000241538">
    <property type="component" value="Chromosome"/>
</dbReference>
<dbReference type="InterPro" id="IPR043142">
    <property type="entry name" value="PapC-like_C_sf"/>
</dbReference>
<organism evidence="13 14">
    <name type="scientific">Pantoea vagans</name>
    <dbReference type="NCBI Taxonomy" id="470934"/>
    <lineage>
        <taxon>Bacteria</taxon>
        <taxon>Pseudomonadati</taxon>
        <taxon>Pseudomonadota</taxon>
        <taxon>Gammaproteobacteria</taxon>
        <taxon>Enterobacterales</taxon>
        <taxon>Erwiniaceae</taxon>
        <taxon>Pantoea</taxon>
    </lineage>
</organism>
<dbReference type="InterPro" id="IPR037224">
    <property type="entry name" value="PapC_N_sf"/>
</dbReference>
<evidence type="ECO:0000256" key="2">
    <source>
        <dbReference type="ARBA" id="ARBA00008064"/>
    </source>
</evidence>
<dbReference type="InterPro" id="IPR000015">
    <property type="entry name" value="Fimb_usher"/>
</dbReference>
<name>A0AAN1NRG1_9GAMM</name>
<keyword evidence="9" id="KW-1029">Fimbrium biogenesis</keyword>
<protein>
    <submittedName>
        <fullName evidence="13">Fimbrial assembly protein</fullName>
    </submittedName>
</protein>
<evidence type="ECO:0000256" key="9">
    <source>
        <dbReference type="RuleBase" id="RU003884"/>
    </source>
</evidence>
<dbReference type="PANTHER" id="PTHR30451:SF20">
    <property type="entry name" value="FIMBRIAE USHER"/>
    <property type="match status" value="1"/>
</dbReference>
<feature type="chain" id="PRO_5042841271" evidence="10">
    <location>
        <begin position="38"/>
        <end position="860"/>
    </location>
</feature>
<dbReference type="GO" id="GO:0015473">
    <property type="term" value="F:fimbrial usher porin activity"/>
    <property type="evidence" value="ECO:0007669"/>
    <property type="project" value="InterPro"/>
</dbReference>
<dbReference type="Gene3D" id="2.60.40.2610">
    <property type="entry name" value="Outer membrane usher protein FimD, plug domain"/>
    <property type="match status" value="1"/>
</dbReference>
<evidence type="ECO:0000256" key="1">
    <source>
        <dbReference type="ARBA" id="ARBA00004571"/>
    </source>
</evidence>
<dbReference type="Gene3D" id="3.10.20.410">
    <property type="match status" value="1"/>
</dbReference>
<comment type="subcellular location">
    <subcellularLocation>
        <location evidence="1 9">Cell outer membrane</location>
        <topology evidence="1 9">Multi-pass membrane protein</topology>
    </subcellularLocation>
</comment>
<accession>A0AAN1NRG1</accession>
<keyword evidence="5 9" id="KW-0812">Transmembrane</keyword>
<dbReference type="InterPro" id="IPR025949">
    <property type="entry name" value="PapC-like_C"/>
</dbReference>
<dbReference type="SUPFAM" id="SSF141729">
    <property type="entry name" value="FimD N-terminal domain-like"/>
    <property type="match status" value="1"/>
</dbReference>
<dbReference type="InterPro" id="IPR025885">
    <property type="entry name" value="PapC_N"/>
</dbReference>
<keyword evidence="3 9" id="KW-0813">Transport</keyword>
<dbReference type="EMBL" id="CP028349">
    <property type="protein sequence ID" value="AVV37905.1"/>
    <property type="molecule type" value="Genomic_DNA"/>
</dbReference>
<comment type="similarity">
    <text evidence="2 9">Belongs to the fimbrial export usher family.</text>
</comment>
<evidence type="ECO:0000256" key="4">
    <source>
        <dbReference type="ARBA" id="ARBA00022452"/>
    </source>
</evidence>
<feature type="signal peptide" evidence="10">
    <location>
        <begin position="1"/>
        <end position="37"/>
    </location>
</feature>
<evidence type="ECO:0000256" key="6">
    <source>
        <dbReference type="ARBA" id="ARBA00022729"/>
    </source>
</evidence>
<evidence type="ECO:0000256" key="7">
    <source>
        <dbReference type="ARBA" id="ARBA00023136"/>
    </source>
</evidence>
<evidence type="ECO:0000259" key="12">
    <source>
        <dbReference type="Pfam" id="PF13954"/>
    </source>
</evidence>
<dbReference type="Gene3D" id="2.60.40.3110">
    <property type="match status" value="1"/>
</dbReference>
<gene>
    <name evidence="13" type="ORF">C9381_12205</name>
</gene>
<reference evidence="13 14" key="1">
    <citation type="journal article" date="2018" name="Int J Genomics">
        <title>Comparative Genomics Analysis of Plasmid pPV989-94 from a Clinical Isolate of Pantoea vagans PV989.</title>
        <authorList>
            <person name="Xu L."/>
            <person name="Yin M."/>
            <person name="Zhu T."/>
            <person name="Lu J."/>
            <person name="Bao Q."/>
        </authorList>
    </citation>
    <scope>NUCLEOTIDE SEQUENCE [LARGE SCALE GENOMIC DNA]</scope>
    <source>
        <strain evidence="13 14">PV989</strain>
    </source>
</reference>
<dbReference type="AlphaFoldDB" id="A0AAN1NRG1"/>
<dbReference type="Pfam" id="PF13953">
    <property type="entry name" value="PapC_C"/>
    <property type="match status" value="1"/>
</dbReference>
<keyword evidence="7 9" id="KW-0472">Membrane</keyword>
<dbReference type="GO" id="GO:0009297">
    <property type="term" value="P:pilus assembly"/>
    <property type="evidence" value="ECO:0007669"/>
    <property type="project" value="InterPro"/>
</dbReference>
<evidence type="ECO:0000313" key="13">
    <source>
        <dbReference type="EMBL" id="AVV37905.1"/>
    </source>
</evidence>
<dbReference type="Gene3D" id="2.60.40.2070">
    <property type="match status" value="1"/>
</dbReference>
<dbReference type="Pfam" id="PF00577">
    <property type="entry name" value="Usher"/>
    <property type="match status" value="1"/>
</dbReference>
<dbReference type="NCBIfam" id="NF011784">
    <property type="entry name" value="PRK15248.1"/>
    <property type="match status" value="1"/>
</dbReference>
<dbReference type="InterPro" id="IPR018030">
    <property type="entry name" value="Fimbrial_membr_usher_CS"/>
</dbReference>
<evidence type="ECO:0000256" key="5">
    <source>
        <dbReference type="ARBA" id="ARBA00022692"/>
    </source>
</evidence>
<proteinExistence type="inferred from homology"/>
<keyword evidence="8 9" id="KW-0998">Cell outer membrane</keyword>
<dbReference type="Pfam" id="PF13954">
    <property type="entry name" value="PapC_N"/>
    <property type="match status" value="1"/>
</dbReference>
<dbReference type="FunFam" id="2.60.40.3110:FF:000001">
    <property type="entry name" value="Putative fimbrial outer membrane usher"/>
    <property type="match status" value="1"/>
</dbReference>
<feature type="domain" description="PapC-like C-terminal" evidence="11">
    <location>
        <begin position="779"/>
        <end position="843"/>
    </location>
</feature>
<feature type="domain" description="PapC N-terminal" evidence="12">
    <location>
        <begin position="41"/>
        <end position="180"/>
    </location>
</feature>
<dbReference type="PROSITE" id="PS01151">
    <property type="entry name" value="FIMBRIAL_USHER"/>
    <property type="match status" value="1"/>
</dbReference>